<dbReference type="EMBL" id="JBEWLZ010000007">
    <property type="protein sequence ID" value="MET1490815.1"/>
    <property type="molecule type" value="Genomic_DNA"/>
</dbReference>
<dbReference type="InterPro" id="IPR050275">
    <property type="entry name" value="PGM_Phosphatase"/>
</dbReference>
<dbReference type="SUPFAM" id="SSF53254">
    <property type="entry name" value="Phosphoglycerate mutase-like"/>
    <property type="match status" value="1"/>
</dbReference>
<dbReference type="Pfam" id="PF00300">
    <property type="entry name" value="His_Phos_1"/>
    <property type="match status" value="1"/>
</dbReference>
<dbReference type="Proteomes" id="UP001548590">
    <property type="component" value="Unassembled WGS sequence"/>
</dbReference>
<dbReference type="InterPro" id="IPR013078">
    <property type="entry name" value="His_Pase_superF_clade-1"/>
</dbReference>
<dbReference type="PROSITE" id="PS00175">
    <property type="entry name" value="PG_MUTASE"/>
    <property type="match status" value="1"/>
</dbReference>
<evidence type="ECO:0000256" key="2">
    <source>
        <dbReference type="ARBA" id="ARBA00023235"/>
    </source>
</evidence>
<organism evidence="3 4">
    <name type="scientific">Uliginosibacterium paludis</name>
    <dbReference type="NCBI Taxonomy" id="1615952"/>
    <lineage>
        <taxon>Bacteria</taxon>
        <taxon>Pseudomonadati</taxon>
        <taxon>Pseudomonadota</taxon>
        <taxon>Betaproteobacteria</taxon>
        <taxon>Rhodocyclales</taxon>
        <taxon>Zoogloeaceae</taxon>
        <taxon>Uliginosibacterium</taxon>
    </lineage>
</organism>
<dbReference type="RefSeq" id="WP_345925822.1">
    <property type="nucleotide sequence ID" value="NZ_JBDIVF010000002.1"/>
</dbReference>
<dbReference type="InterPro" id="IPR001345">
    <property type="entry name" value="PG/BPGM_mutase_AS"/>
</dbReference>
<dbReference type="Gene3D" id="3.40.50.1240">
    <property type="entry name" value="Phosphoglycerate mutase-like"/>
    <property type="match status" value="1"/>
</dbReference>
<evidence type="ECO:0000313" key="4">
    <source>
        <dbReference type="Proteomes" id="UP001548590"/>
    </source>
</evidence>
<keyword evidence="1" id="KW-0324">Glycolysis</keyword>
<comment type="caution">
    <text evidence="3">The sequence shown here is derived from an EMBL/GenBank/DDBJ whole genome shotgun (WGS) entry which is preliminary data.</text>
</comment>
<name>A0ABV2CSC1_9RHOO</name>
<sequence>MKLIVVRHGQTAFNLEERYLGALDPDLNANGISQAQAIAPHLPAWPDVVISSPLRRARQTADIVCAALGVQAGIDPAFRERHVGVYEGLTRQEAEARYPELWARNVTRLWHEAPPGGESISAVFHRVHAGLGRLLAQQGSATVLLVAHGFVAKVLRALSGAGLADFHDWQLKNGQSLVLQIDTAAGLLSPAALDALDVQPPQPPSA</sequence>
<evidence type="ECO:0000313" key="3">
    <source>
        <dbReference type="EMBL" id="MET1490815.1"/>
    </source>
</evidence>
<dbReference type="EC" id="3.1.3.-" evidence="3"/>
<keyword evidence="2" id="KW-0413">Isomerase</keyword>
<dbReference type="GO" id="GO:0016787">
    <property type="term" value="F:hydrolase activity"/>
    <property type="evidence" value="ECO:0007669"/>
    <property type="project" value="UniProtKB-KW"/>
</dbReference>
<dbReference type="PANTHER" id="PTHR48100">
    <property type="entry name" value="BROAD-SPECIFICITY PHOSPHATASE YOR283W-RELATED"/>
    <property type="match status" value="1"/>
</dbReference>
<keyword evidence="4" id="KW-1185">Reference proteome</keyword>
<gene>
    <name evidence="3" type="ORF">ABVT11_13340</name>
</gene>
<proteinExistence type="predicted"/>
<protein>
    <submittedName>
        <fullName evidence="3">Histidine phosphatase family protein</fullName>
        <ecNumber evidence="3">3.1.3.-</ecNumber>
    </submittedName>
</protein>
<dbReference type="SMART" id="SM00855">
    <property type="entry name" value="PGAM"/>
    <property type="match status" value="1"/>
</dbReference>
<dbReference type="PANTHER" id="PTHR48100:SF1">
    <property type="entry name" value="HISTIDINE PHOSPHATASE FAMILY PROTEIN-RELATED"/>
    <property type="match status" value="1"/>
</dbReference>
<evidence type="ECO:0000256" key="1">
    <source>
        <dbReference type="ARBA" id="ARBA00023152"/>
    </source>
</evidence>
<dbReference type="InterPro" id="IPR029033">
    <property type="entry name" value="His_PPase_superfam"/>
</dbReference>
<dbReference type="CDD" id="cd07067">
    <property type="entry name" value="HP_PGM_like"/>
    <property type="match status" value="1"/>
</dbReference>
<reference evidence="3 4" key="1">
    <citation type="submission" date="2024-07" db="EMBL/GenBank/DDBJ databases">
        <title>Uliginosibacterium paludis KCTC:42655.</title>
        <authorList>
            <person name="Kim M.K."/>
        </authorList>
    </citation>
    <scope>NUCLEOTIDE SEQUENCE [LARGE SCALE GENOMIC DNA]</scope>
    <source>
        <strain evidence="3 4">KCTC 42655</strain>
    </source>
</reference>
<accession>A0ABV2CSC1</accession>
<keyword evidence="3" id="KW-0378">Hydrolase</keyword>